<dbReference type="GO" id="GO:0007160">
    <property type="term" value="P:cell-matrix adhesion"/>
    <property type="evidence" value="ECO:0007669"/>
    <property type="project" value="TreeGrafter"/>
</dbReference>
<comment type="caution">
    <text evidence="5">The sequence shown here is derived from an EMBL/GenBank/DDBJ whole genome shotgun (WGS) entry which is preliminary data.</text>
</comment>
<dbReference type="EMBL" id="JAIWYP010000062">
    <property type="protein sequence ID" value="KAH3690478.1"/>
    <property type="molecule type" value="Genomic_DNA"/>
</dbReference>
<evidence type="ECO:0000256" key="2">
    <source>
        <dbReference type="ARBA" id="ARBA00022737"/>
    </source>
</evidence>
<dbReference type="GO" id="GO:0007229">
    <property type="term" value="P:integrin-mediated signaling pathway"/>
    <property type="evidence" value="ECO:0007669"/>
    <property type="project" value="TreeGrafter"/>
</dbReference>
<reference evidence="5" key="2">
    <citation type="submission" date="2020-11" db="EMBL/GenBank/DDBJ databases">
        <authorList>
            <person name="McCartney M.A."/>
            <person name="Auch B."/>
            <person name="Kono T."/>
            <person name="Mallez S."/>
            <person name="Becker A."/>
            <person name="Gohl D.M."/>
            <person name="Silverstein K.A.T."/>
            <person name="Koren S."/>
            <person name="Bechman K.B."/>
            <person name="Herman A."/>
            <person name="Abrahante J.E."/>
            <person name="Garbe J."/>
        </authorList>
    </citation>
    <scope>NUCLEOTIDE SEQUENCE</scope>
    <source>
        <strain evidence="5">Duluth1</strain>
        <tissue evidence="5">Whole animal</tissue>
    </source>
</reference>
<accession>A0A9D3Y062</accession>
<dbReference type="PANTHER" id="PTHR23220:SF122">
    <property type="entry name" value="INTEGRIN ALPHA-PS1"/>
    <property type="match status" value="1"/>
</dbReference>
<dbReference type="Proteomes" id="UP000828390">
    <property type="component" value="Unassembled WGS sequence"/>
</dbReference>
<organism evidence="5 6">
    <name type="scientific">Dreissena polymorpha</name>
    <name type="common">Zebra mussel</name>
    <name type="synonym">Mytilus polymorpha</name>
    <dbReference type="NCBI Taxonomy" id="45954"/>
    <lineage>
        <taxon>Eukaryota</taxon>
        <taxon>Metazoa</taxon>
        <taxon>Spiralia</taxon>
        <taxon>Lophotrochozoa</taxon>
        <taxon>Mollusca</taxon>
        <taxon>Bivalvia</taxon>
        <taxon>Autobranchia</taxon>
        <taxon>Heteroconchia</taxon>
        <taxon>Euheterodonta</taxon>
        <taxon>Imparidentia</taxon>
        <taxon>Neoheterodontei</taxon>
        <taxon>Myida</taxon>
        <taxon>Dreissenoidea</taxon>
        <taxon>Dreissenidae</taxon>
        <taxon>Dreissena</taxon>
    </lineage>
</organism>
<gene>
    <name evidence="5" type="ORF">DPMN_191422</name>
</gene>
<dbReference type="AlphaFoldDB" id="A0A9D3Y062"/>
<evidence type="ECO:0000256" key="3">
    <source>
        <dbReference type="ARBA" id="ARBA00023180"/>
    </source>
</evidence>
<dbReference type="InterPro" id="IPR028994">
    <property type="entry name" value="Integrin_alpha_N"/>
</dbReference>
<keyword evidence="1" id="KW-0732">Signal</keyword>
<dbReference type="Gene3D" id="2.130.10.130">
    <property type="entry name" value="Integrin alpha, N-terminal"/>
    <property type="match status" value="1"/>
</dbReference>
<name>A0A9D3Y062_DREPO</name>
<evidence type="ECO:0000256" key="4">
    <source>
        <dbReference type="PROSITE-ProRule" id="PRU00803"/>
    </source>
</evidence>
<dbReference type="PANTHER" id="PTHR23220">
    <property type="entry name" value="INTEGRIN ALPHA"/>
    <property type="match status" value="1"/>
</dbReference>
<sequence length="127" mass="13779">MIAVGVPNRYESQDGHFGQVEVVRLDGSELSKVDILRFGLSRTCAGIPVVTEVSRNQRGTKYGAVVAAVDIDNNGTHELLIGAPLYTSKYPDEGRVFIYTSGDNHQEMCGPVGILSAGAKEGFNWRH</sequence>
<proteinExistence type="predicted"/>
<dbReference type="Pfam" id="PF01839">
    <property type="entry name" value="FG-GAP"/>
    <property type="match status" value="1"/>
</dbReference>
<evidence type="ECO:0000256" key="1">
    <source>
        <dbReference type="ARBA" id="ARBA00022729"/>
    </source>
</evidence>
<evidence type="ECO:0000313" key="6">
    <source>
        <dbReference type="Proteomes" id="UP000828390"/>
    </source>
</evidence>
<feature type="repeat" description="FG-GAP" evidence="4">
    <location>
        <begin position="49"/>
        <end position="108"/>
    </location>
</feature>
<dbReference type="InterPro" id="IPR013517">
    <property type="entry name" value="FG-GAP"/>
</dbReference>
<dbReference type="GO" id="GO:0005178">
    <property type="term" value="F:integrin binding"/>
    <property type="evidence" value="ECO:0007669"/>
    <property type="project" value="TreeGrafter"/>
</dbReference>
<protein>
    <submittedName>
        <fullName evidence="5">Uncharacterized protein</fullName>
    </submittedName>
</protein>
<dbReference type="GO" id="GO:0033627">
    <property type="term" value="P:cell adhesion mediated by integrin"/>
    <property type="evidence" value="ECO:0007669"/>
    <property type="project" value="TreeGrafter"/>
</dbReference>
<dbReference type="PROSITE" id="PS51470">
    <property type="entry name" value="FG_GAP"/>
    <property type="match status" value="1"/>
</dbReference>
<dbReference type="SMART" id="SM00191">
    <property type="entry name" value="Int_alpha"/>
    <property type="match status" value="1"/>
</dbReference>
<keyword evidence="3" id="KW-0325">Glycoprotein</keyword>
<keyword evidence="2" id="KW-0677">Repeat</keyword>
<dbReference type="InterPro" id="IPR013519">
    <property type="entry name" value="Int_alpha_beta-p"/>
</dbReference>
<dbReference type="SUPFAM" id="SSF69318">
    <property type="entry name" value="Integrin alpha N-terminal domain"/>
    <property type="match status" value="1"/>
</dbReference>
<reference evidence="5" key="1">
    <citation type="journal article" date="2019" name="bioRxiv">
        <title>The Genome of the Zebra Mussel, Dreissena polymorpha: A Resource for Invasive Species Research.</title>
        <authorList>
            <person name="McCartney M.A."/>
            <person name="Auch B."/>
            <person name="Kono T."/>
            <person name="Mallez S."/>
            <person name="Zhang Y."/>
            <person name="Obille A."/>
            <person name="Becker A."/>
            <person name="Abrahante J.E."/>
            <person name="Garbe J."/>
            <person name="Badalamenti J.P."/>
            <person name="Herman A."/>
            <person name="Mangelson H."/>
            <person name="Liachko I."/>
            <person name="Sullivan S."/>
            <person name="Sone E.D."/>
            <person name="Koren S."/>
            <person name="Silverstein K.A.T."/>
            <person name="Beckman K.B."/>
            <person name="Gohl D.M."/>
        </authorList>
    </citation>
    <scope>NUCLEOTIDE SEQUENCE</scope>
    <source>
        <strain evidence="5">Duluth1</strain>
        <tissue evidence="5">Whole animal</tissue>
    </source>
</reference>
<dbReference type="GO" id="GO:0008305">
    <property type="term" value="C:integrin complex"/>
    <property type="evidence" value="ECO:0007669"/>
    <property type="project" value="TreeGrafter"/>
</dbReference>
<dbReference type="GO" id="GO:0098609">
    <property type="term" value="P:cell-cell adhesion"/>
    <property type="evidence" value="ECO:0007669"/>
    <property type="project" value="TreeGrafter"/>
</dbReference>
<dbReference type="GO" id="GO:0009897">
    <property type="term" value="C:external side of plasma membrane"/>
    <property type="evidence" value="ECO:0007669"/>
    <property type="project" value="TreeGrafter"/>
</dbReference>
<evidence type="ECO:0000313" key="5">
    <source>
        <dbReference type="EMBL" id="KAH3690478.1"/>
    </source>
</evidence>
<keyword evidence="6" id="KW-1185">Reference proteome</keyword>